<dbReference type="Proteomes" id="UP000319383">
    <property type="component" value="Chromosome"/>
</dbReference>
<proteinExistence type="predicted"/>
<dbReference type="EMBL" id="CP036276">
    <property type="protein sequence ID" value="QDU45947.1"/>
    <property type="molecule type" value="Genomic_DNA"/>
</dbReference>
<accession>A0A517ZTY2</accession>
<protein>
    <recommendedName>
        <fullName evidence="1">PKD/Chitinase domain-containing protein</fullName>
    </recommendedName>
</protein>
<dbReference type="KEGG" id="sdyn:Mal52_44440"/>
<dbReference type="InterPro" id="IPR013783">
    <property type="entry name" value="Ig-like_fold"/>
</dbReference>
<dbReference type="Gene3D" id="2.60.120.380">
    <property type="match status" value="1"/>
</dbReference>
<dbReference type="InterPro" id="IPR022409">
    <property type="entry name" value="PKD/Chitinase_dom"/>
</dbReference>
<dbReference type="InterPro" id="IPR035986">
    <property type="entry name" value="PKD_dom_sf"/>
</dbReference>
<evidence type="ECO:0000313" key="3">
    <source>
        <dbReference type="Proteomes" id="UP000319383"/>
    </source>
</evidence>
<dbReference type="CDD" id="cd00146">
    <property type="entry name" value="PKD"/>
    <property type="match status" value="3"/>
</dbReference>
<dbReference type="Gene3D" id="2.60.40.10">
    <property type="entry name" value="Immunoglobulins"/>
    <property type="match status" value="4"/>
</dbReference>
<feature type="domain" description="PKD/Chitinase" evidence="1">
    <location>
        <begin position="539"/>
        <end position="623"/>
    </location>
</feature>
<dbReference type="Pfam" id="PF17963">
    <property type="entry name" value="Big_9"/>
    <property type="match status" value="1"/>
</dbReference>
<name>A0A517ZTY2_9PLAN</name>
<sequence length="1308" mass="139554">MLFRDRSKSNTKLAAEASSLLARLVGHAIPRTPRRLPTLNKLRLGFQTLEPRLVMSSSLDLNGGMHTDDDATDHSAGCGCGCCAGGHLHGLDPIETTTTPDESGDGEQYPLASLPLLSSNPTASVKLYLDFDGHFESQWGAYSNITSPAFSIDGDYSSFSTAEIDAITEIWQRVSEDYAPFNIDVTTVEPDSFANGEAMRVVIGGNSSWYGGTVGGLGYINSFTDSIVNTVYVFPDHLAKNARYIGEAASHEAGHGFGLRHQSAYNGSGTKTHEYNPGGNGWAPIMGSSYYQTRSTWSDGTTYSANAYQDDMAVIARAANGFGYRTDDHGGLDSATTLSFTGNTASSSGIVEKMSDQDAFSFTAAAGQLTLELNVAEVGANLDSVLELRTQAGDLIATADPSNDFGATISTTVDGGNYVLVVRSTGEYGSVGQYTISATRAEQTTEIAISGESSVIEDETFTLQLEEVVEGASPIQSWTINWGDGTIQVVAGNSDSVTHAYTTGTGQFTIQVTATDGEETFEADNHVVNVIDPVPVLATSGATYVVEGNSFQLGLSAAGDGADSITHWTINWGDGTVQVVSGNPNSVSHVYTDGTTVVMIQASATNSYGTYAAASKSITVQNAAATLEISGSNTTQGGSTYTLGLFSTDSGNDTISHWTINWGDGTIEQINGDPSTATHSYANSDGQFTISATATDEDGTYSANNLIVEVVEETNPPLNFNSYSVNSYSQGQDIAGNASVGDGGSTLQLTGNVWKRINYDYTITVDTVLELEFSSLRASEISAIGFDTDLHHDQHRAFQLAGTDSWGLQDFRVPNTNDSEMVRIVIPIGQFYTGDVRYLFFINDEDVSNPNSVSTFSNVRVYESMRAHDDVFAADEADGSVTLDVLANDSKTTGVSDPLEIISVSQGSAGGTIVIANGGTNLLYTPAAGFYGTETFTYTMTDGMPNSESTGKVTVVVEAATSLSGEGEATVGENYVLRLDTRDGLAVSNWTVDWGDGTVQNIAGNPTYLTHTYQNSGRQHTITATAANGGTQYGSVSHSVDVEVVEVNFDQRPIRSYAGNQDAKGDASVEKDGNAVRLDGNVWKRISMPMTITSETVLEFDLRILREGEIHGIGFDNDWYHSSARTFQLRGTDTWGRQDFRTSSNTNGTVHYVIPIGEFYQGYVKYLFFVNDEDVSRPRSEVVFSNIRVYEHGPAPQEPAESAAPGASPQLVAADPLIPPSNGLAAILAEVDEQLMQVENYGQATAAEFTKPVSVSTLTHSMNQQSFSTFESWPVSQSSLGSSLLSSSIADELAANELFFALYDGMLD</sequence>
<evidence type="ECO:0000259" key="1">
    <source>
        <dbReference type="SMART" id="SM00089"/>
    </source>
</evidence>
<feature type="domain" description="PKD/Chitinase" evidence="1">
    <location>
        <begin position="626"/>
        <end position="712"/>
    </location>
</feature>
<gene>
    <name evidence="2" type="ORF">Mal52_44440</name>
</gene>
<dbReference type="Gene3D" id="2.60.40.2810">
    <property type="match status" value="1"/>
</dbReference>
<organism evidence="2 3">
    <name type="scientific">Symmachiella dynata</name>
    <dbReference type="NCBI Taxonomy" id="2527995"/>
    <lineage>
        <taxon>Bacteria</taxon>
        <taxon>Pseudomonadati</taxon>
        <taxon>Planctomycetota</taxon>
        <taxon>Planctomycetia</taxon>
        <taxon>Planctomycetales</taxon>
        <taxon>Planctomycetaceae</taxon>
        <taxon>Symmachiella</taxon>
    </lineage>
</organism>
<dbReference type="SUPFAM" id="SSF55486">
    <property type="entry name" value="Metalloproteases ('zincins'), catalytic domain"/>
    <property type="match status" value="1"/>
</dbReference>
<dbReference type="SUPFAM" id="SSF49299">
    <property type="entry name" value="PKD domain"/>
    <property type="match status" value="2"/>
</dbReference>
<reference evidence="2 3" key="1">
    <citation type="submission" date="2019-02" db="EMBL/GenBank/DDBJ databases">
        <title>Deep-cultivation of Planctomycetes and their phenomic and genomic characterization uncovers novel biology.</title>
        <authorList>
            <person name="Wiegand S."/>
            <person name="Jogler M."/>
            <person name="Boedeker C."/>
            <person name="Pinto D."/>
            <person name="Vollmers J."/>
            <person name="Rivas-Marin E."/>
            <person name="Kohn T."/>
            <person name="Peeters S.H."/>
            <person name="Heuer A."/>
            <person name="Rast P."/>
            <person name="Oberbeckmann S."/>
            <person name="Bunk B."/>
            <person name="Jeske O."/>
            <person name="Meyerdierks A."/>
            <person name="Storesund J.E."/>
            <person name="Kallscheuer N."/>
            <person name="Luecker S."/>
            <person name="Lage O.M."/>
            <person name="Pohl T."/>
            <person name="Merkel B.J."/>
            <person name="Hornburger P."/>
            <person name="Mueller R.-W."/>
            <person name="Bruemmer F."/>
            <person name="Labrenz M."/>
            <person name="Spormann A.M."/>
            <person name="Op den Camp H."/>
            <person name="Overmann J."/>
            <person name="Amann R."/>
            <person name="Jetten M.S.M."/>
            <person name="Mascher T."/>
            <person name="Medema M.H."/>
            <person name="Devos D.P."/>
            <person name="Kaster A.-K."/>
            <person name="Ovreas L."/>
            <person name="Rohde M."/>
            <person name="Galperin M.Y."/>
            <person name="Jogler C."/>
        </authorList>
    </citation>
    <scope>NUCLEOTIDE SEQUENCE [LARGE SCALE GENOMIC DNA]</scope>
    <source>
        <strain evidence="2 3">Mal52</strain>
    </source>
</reference>
<evidence type="ECO:0000313" key="2">
    <source>
        <dbReference type="EMBL" id="QDU45947.1"/>
    </source>
</evidence>
<keyword evidence="3" id="KW-1185">Reference proteome</keyword>
<dbReference type="SMART" id="SM00089">
    <property type="entry name" value="PKD"/>
    <property type="match status" value="3"/>
</dbReference>
<feature type="domain" description="PKD/Chitinase" evidence="1">
    <location>
        <begin position="446"/>
        <end position="532"/>
    </location>
</feature>
<dbReference type="RefSeq" id="WP_145378478.1">
    <property type="nucleotide sequence ID" value="NZ_CP036276.1"/>
</dbReference>